<proteinExistence type="predicted"/>
<dbReference type="AlphaFoldDB" id="K1XHW5"/>
<feature type="region of interest" description="Disordered" evidence="1">
    <location>
        <begin position="109"/>
        <end position="139"/>
    </location>
</feature>
<gene>
    <name evidence="2" type="ORF">ACD_80C00180G0016</name>
</gene>
<protein>
    <submittedName>
        <fullName evidence="2">Uncharacterized protein</fullName>
    </submittedName>
</protein>
<organism evidence="2">
    <name type="scientific">uncultured bacterium</name>
    <name type="common">gcode 4</name>
    <dbReference type="NCBI Taxonomy" id="1234023"/>
    <lineage>
        <taxon>Bacteria</taxon>
        <taxon>environmental samples</taxon>
    </lineage>
</organism>
<reference evidence="2" key="1">
    <citation type="journal article" date="2012" name="Science">
        <title>Fermentation, hydrogen, and sulfur metabolism in multiple uncultivated bacterial phyla.</title>
        <authorList>
            <person name="Wrighton K.C."/>
            <person name="Thomas B.C."/>
            <person name="Sharon I."/>
            <person name="Miller C.S."/>
            <person name="Castelle C.J."/>
            <person name="VerBerkmoes N.C."/>
            <person name="Wilkins M.J."/>
            <person name="Hettich R.L."/>
            <person name="Lipton M.S."/>
            <person name="Williams K.H."/>
            <person name="Long P.E."/>
            <person name="Banfield J.F."/>
        </authorList>
    </citation>
    <scope>NUCLEOTIDE SEQUENCE [LARGE SCALE GENOMIC DNA]</scope>
</reference>
<comment type="caution">
    <text evidence="2">The sequence shown here is derived from an EMBL/GenBank/DDBJ whole genome shotgun (WGS) entry which is preliminary data.</text>
</comment>
<accession>K1XHW5</accession>
<dbReference type="EMBL" id="AMFJ01036187">
    <property type="protein sequence ID" value="EKD24642.1"/>
    <property type="molecule type" value="Genomic_DNA"/>
</dbReference>
<evidence type="ECO:0000313" key="2">
    <source>
        <dbReference type="EMBL" id="EKD24642.1"/>
    </source>
</evidence>
<sequence length="359" mass="41508">MVDNIEDADYEIIPSPSNKTNAWLWKYIKAHILWAMEGLRSKTLNKQVNNQQKRLENDIIDIILELASSISITDADIVDIQKEKRFLWLSAEEQKRLLDNLQKWAHKNAAEEAKKQKKEEDSEKLNAAEEARKEKKKEDFEKLKNKRMKMINQINELLEKAEQDLIDGKYYDAISQAKEAKEEIEYNKEWLLGLQTLLNNTLFKIKKMKEIFSKNKSNMTTRCLPEGIDTILKQKEKLAEAIIGEAQAALKKDTKKRIENLAHPQEVTQNIIGTRKPHYQGSLIVSLSNGVQTLLVKNRIPKKNLLIVQQTDGKRLRTIFNTDGEPVIPVYIKSGYRITGDKIFYKTKDDEPETEGSLS</sequence>
<evidence type="ECO:0000256" key="1">
    <source>
        <dbReference type="SAM" id="MobiDB-lite"/>
    </source>
</evidence>
<name>K1XHW5_9BACT</name>